<accession>A0A540UVH5</accession>
<evidence type="ECO:0000313" key="3">
    <source>
        <dbReference type="Proteomes" id="UP000315753"/>
    </source>
</evidence>
<dbReference type="RefSeq" id="WP_141603322.1">
    <property type="nucleotide sequence ID" value="NZ_VIGD01000031.1"/>
</dbReference>
<reference evidence="2 3" key="1">
    <citation type="submission" date="2019-06" db="EMBL/GenBank/DDBJ databases">
        <title>Genome sequence of Ureibacillus terrenus.</title>
        <authorList>
            <person name="Maclea K.S."/>
            <person name="Simoes M."/>
        </authorList>
    </citation>
    <scope>NUCLEOTIDE SEQUENCE [LARGE SCALE GENOMIC DNA]</scope>
    <source>
        <strain evidence="2 3">ATCC BAA-384</strain>
    </source>
</reference>
<organism evidence="2 3">
    <name type="scientific">Ureibacillus terrenus</name>
    <dbReference type="NCBI Taxonomy" id="118246"/>
    <lineage>
        <taxon>Bacteria</taxon>
        <taxon>Bacillati</taxon>
        <taxon>Bacillota</taxon>
        <taxon>Bacilli</taxon>
        <taxon>Bacillales</taxon>
        <taxon>Caryophanaceae</taxon>
        <taxon>Ureibacillus</taxon>
    </lineage>
</organism>
<keyword evidence="1" id="KW-0812">Transmembrane</keyword>
<dbReference type="PROSITE" id="PS51257">
    <property type="entry name" value="PROKAR_LIPOPROTEIN"/>
    <property type="match status" value="1"/>
</dbReference>
<keyword evidence="3" id="KW-1185">Reference proteome</keyword>
<feature type="transmembrane region" description="Helical" evidence="1">
    <location>
        <begin position="61"/>
        <end position="81"/>
    </location>
</feature>
<feature type="transmembrane region" description="Helical" evidence="1">
    <location>
        <begin position="37"/>
        <end position="55"/>
    </location>
</feature>
<feature type="transmembrane region" description="Helical" evidence="1">
    <location>
        <begin position="6"/>
        <end position="25"/>
    </location>
</feature>
<evidence type="ECO:0000313" key="2">
    <source>
        <dbReference type="EMBL" id="TQE88417.1"/>
    </source>
</evidence>
<dbReference type="AlphaFoldDB" id="A0A540UVH5"/>
<keyword evidence="1" id="KW-0472">Membrane</keyword>
<dbReference type="EMBL" id="VIGD01000031">
    <property type="protein sequence ID" value="TQE88417.1"/>
    <property type="molecule type" value="Genomic_DNA"/>
</dbReference>
<sequence length="146" mass="16064">MLGKIGQILLIIAACCIFSIINFGSYTKGGIPSLNQAIASIVFLFLLLIYGFWMGRKKDVFFLKFSSIYWGIGLFLIILSYSTSAESIGIPAVILYAGPVYGINYFLKFPTDSGLVFLSIIISYVIGLAGFSIGRLLKKSIHHHIL</sequence>
<dbReference type="Proteomes" id="UP000315753">
    <property type="component" value="Unassembled WGS sequence"/>
</dbReference>
<protein>
    <submittedName>
        <fullName evidence="2">Uncharacterized protein</fullName>
    </submittedName>
</protein>
<feature type="transmembrane region" description="Helical" evidence="1">
    <location>
        <begin position="88"/>
        <end position="107"/>
    </location>
</feature>
<name>A0A540UVH5_9BACL</name>
<proteinExistence type="predicted"/>
<dbReference type="OrthoDB" id="9843325at2"/>
<keyword evidence="1" id="KW-1133">Transmembrane helix</keyword>
<comment type="caution">
    <text evidence="2">The sequence shown here is derived from an EMBL/GenBank/DDBJ whole genome shotgun (WGS) entry which is preliminary data.</text>
</comment>
<gene>
    <name evidence="2" type="ORF">FKZ59_13760</name>
</gene>
<evidence type="ECO:0000256" key="1">
    <source>
        <dbReference type="SAM" id="Phobius"/>
    </source>
</evidence>
<feature type="transmembrane region" description="Helical" evidence="1">
    <location>
        <begin position="113"/>
        <end position="137"/>
    </location>
</feature>